<gene>
    <name evidence="1" type="ORF">Q4521_22105</name>
</gene>
<evidence type="ECO:0000313" key="2">
    <source>
        <dbReference type="Proteomes" id="UP001169760"/>
    </source>
</evidence>
<dbReference type="Proteomes" id="UP001169760">
    <property type="component" value="Unassembled WGS sequence"/>
</dbReference>
<feature type="non-terminal residue" evidence="1">
    <location>
        <position position="1"/>
    </location>
</feature>
<evidence type="ECO:0000313" key="1">
    <source>
        <dbReference type="EMBL" id="MDO6425187.1"/>
    </source>
</evidence>
<dbReference type="InterPro" id="IPR017850">
    <property type="entry name" value="Alkaline_phosphatase_core_sf"/>
</dbReference>
<dbReference type="AlphaFoldDB" id="A0AAW7XFL4"/>
<feature type="non-terminal residue" evidence="1">
    <location>
        <position position="84"/>
    </location>
</feature>
<comment type="caution">
    <text evidence="1">The sequence shown here is derived from an EMBL/GenBank/DDBJ whole genome shotgun (WGS) entry which is preliminary data.</text>
</comment>
<dbReference type="SUPFAM" id="SSF53649">
    <property type="entry name" value="Alkaline phosphatase-like"/>
    <property type="match status" value="1"/>
</dbReference>
<dbReference type="Gene3D" id="3.30.1120.10">
    <property type="match status" value="1"/>
</dbReference>
<name>A0AAW7XFL4_9GAMM</name>
<dbReference type="Gene3D" id="3.40.720.10">
    <property type="entry name" value="Alkaline Phosphatase, subunit A"/>
    <property type="match status" value="1"/>
</dbReference>
<organism evidence="1 2">
    <name type="scientific">Saccharophagus degradans</name>
    <dbReference type="NCBI Taxonomy" id="86304"/>
    <lineage>
        <taxon>Bacteria</taxon>
        <taxon>Pseudomonadati</taxon>
        <taxon>Pseudomonadota</taxon>
        <taxon>Gammaproteobacteria</taxon>
        <taxon>Cellvibrionales</taxon>
        <taxon>Cellvibrionaceae</taxon>
        <taxon>Saccharophagus</taxon>
    </lineage>
</organism>
<reference evidence="1" key="1">
    <citation type="submission" date="2023-07" db="EMBL/GenBank/DDBJ databases">
        <title>Genome content predicts the carbon catabolic preferences of heterotrophic bacteria.</title>
        <authorList>
            <person name="Gralka M."/>
        </authorList>
    </citation>
    <scope>NUCLEOTIDE SEQUENCE</scope>
    <source>
        <strain evidence="1">I3M17_2</strain>
    </source>
</reference>
<dbReference type="EMBL" id="JAUOPB010000387">
    <property type="protein sequence ID" value="MDO6425187.1"/>
    <property type="molecule type" value="Genomic_DNA"/>
</dbReference>
<sequence>EEGDSQDILSALLGKSKKGRKDIVLEAGSKTSYRAGDWVMIPPYKGAKMSWHSFVESGIDMEFQLYNLKEDPSQQNNLAKSNPK</sequence>
<proteinExistence type="predicted"/>
<accession>A0AAW7XFL4</accession>
<protein>
    <submittedName>
        <fullName evidence="1">Uncharacterized protein</fullName>
    </submittedName>
</protein>